<reference evidence="2 3" key="1">
    <citation type="journal article" date="2015" name="Genome Announc.">
        <title>Draft Genome of the Euendolithic (true boring) Cyanobacterium Mastigocoleus testarum strain BC008.</title>
        <authorList>
            <person name="Guida B.S."/>
            <person name="Garcia-Pichel F."/>
        </authorList>
    </citation>
    <scope>NUCLEOTIDE SEQUENCE [LARGE SCALE GENOMIC DNA]</scope>
    <source>
        <strain evidence="2 3">BC008</strain>
    </source>
</reference>
<proteinExistence type="predicted"/>
<evidence type="ECO:0000256" key="1">
    <source>
        <dbReference type="SAM" id="MobiDB-lite"/>
    </source>
</evidence>
<sequence length="116" mass="13722">MRKHKNKLAKIVTSAIFLLTIKINGLPSYALNEYSVAEGPKELETQTNEITIKKRNRNNLNNRRRGRKIRSNRAKKTRTTKVSNPQERADDYEVSCGRWVWHRIQKKWVYIKAPCR</sequence>
<dbReference type="Proteomes" id="UP000053372">
    <property type="component" value="Unassembled WGS sequence"/>
</dbReference>
<keyword evidence="3" id="KW-1185">Reference proteome</keyword>
<dbReference type="EMBL" id="LMTZ01000157">
    <property type="protein sequence ID" value="KST62405.1"/>
    <property type="molecule type" value="Genomic_DNA"/>
</dbReference>
<name>A0A0V7ZD01_9CYAN</name>
<evidence type="ECO:0000313" key="3">
    <source>
        <dbReference type="Proteomes" id="UP000053372"/>
    </source>
</evidence>
<organism evidence="2 3">
    <name type="scientific">Mastigocoleus testarum BC008</name>
    <dbReference type="NCBI Taxonomy" id="371196"/>
    <lineage>
        <taxon>Bacteria</taxon>
        <taxon>Bacillati</taxon>
        <taxon>Cyanobacteriota</taxon>
        <taxon>Cyanophyceae</taxon>
        <taxon>Nostocales</taxon>
        <taxon>Hapalosiphonaceae</taxon>
        <taxon>Mastigocoleus</taxon>
    </lineage>
</organism>
<gene>
    <name evidence="2" type="ORF">BC008_09565</name>
</gene>
<feature type="region of interest" description="Disordered" evidence="1">
    <location>
        <begin position="52"/>
        <end position="87"/>
    </location>
</feature>
<dbReference type="AlphaFoldDB" id="A0A0V7ZD01"/>
<accession>A0A0V7ZD01</accession>
<evidence type="ECO:0000313" key="2">
    <source>
        <dbReference type="EMBL" id="KST62405.1"/>
    </source>
</evidence>
<feature type="compositionally biased region" description="Basic residues" evidence="1">
    <location>
        <begin position="53"/>
        <end position="79"/>
    </location>
</feature>
<comment type="caution">
    <text evidence="2">The sequence shown here is derived from an EMBL/GenBank/DDBJ whole genome shotgun (WGS) entry which is preliminary data.</text>
</comment>
<protein>
    <submittedName>
        <fullName evidence="2">Uncharacterized protein</fullName>
    </submittedName>
</protein>